<reference evidence="1 2" key="1">
    <citation type="submission" date="2016-11" db="EMBL/GenBank/DDBJ databases">
        <authorList>
            <person name="Jaros S."/>
            <person name="Januszkiewicz K."/>
            <person name="Wedrychowicz H."/>
        </authorList>
    </citation>
    <scope>NUCLEOTIDE SEQUENCE [LARGE SCALE GENOMIC DNA]</scope>
    <source>
        <strain evidence="1 2">DSM 44666</strain>
    </source>
</reference>
<accession>A0A1M4VEC1</accession>
<evidence type="ECO:0000313" key="1">
    <source>
        <dbReference type="EMBL" id="SHE67277.1"/>
    </source>
</evidence>
<proteinExistence type="predicted"/>
<dbReference type="Proteomes" id="UP000184476">
    <property type="component" value="Unassembled WGS sequence"/>
</dbReference>
<name>A0A1M4VEC1_9BACL</name>
<dbReference type="STRING" id="112248.SAMN05444392_102319"/>
<dbReference type="AlphaFoldDB" id="A0A1M4VEC1"/>
<dbReference type="EMBL" id="FQVL01000002">
    <property type="protein sequence ID" value="SHE67277.1"/>
    <property type="molecule type" value="Genomic_DNA"/>
</dbReference>
<dbReference type="RefSeq" id="WP_073153821.1">
    <property type="nucleotide sequence ID" value="NZ_FQVL01000002.1"/>
</dbReference>
<gene>
    <name evidence="1" type="ORF">SAMN05444392_102319</name>
</gene>
<protein>
    <submittedName>
        <fullName evidence="1">Uncharacterized protein</fullName>
    </submittedName>
</protein>
<dbReference type="OrthoDB" id="3035997at2"/>
<sequence length="73" mass="8910">MKKQSNMGSSKYEFNPEQFDIDVARNHERYQQKKLEIKIKLWSMLFHEPDRVDETFNIICDVLREFKEEQDAN</sequence>
<evidence type="ECO:0000313" key="2">
    <source>
        <dbReference type="Proteomes" id="UP000184476"/>
    </source>
</evidence>
<keyword evidence="2" id="KW-1185">Reference proteome</keyword>
<organism evidence="1 2">
    <name type="scientific">Seinonella peptonophila</name>
    <dbReference type="NCBI Taxonomy" id="112248"/>
    <lineage>
        <taxon>Bacteria</taxon>
        <taxon>Bacillati</taxon>
        <taxon>Bacillota</taxon>
        <taxon>Bacilli</taxon>
        <taxon>Bacillales</taxon>
        <taxon>Thermoactinomycetaceae</taxon>
        <taxon>Seinonella</taxon>
    </lineage>
</organism>